<accession>A0A9P5ZUB4</accession>
<proteinExistence type="predicted"/>
<name>A0A9P5ZUB4_PLEER</name>
<feature type="compositionally biased region" description="Basic and acidic residues" evidence="1">
    <location>
        <begin position="113"/>
        <end position="124"/>
    </location>
</feature>
<reference evidence="2" key="1">
    <citation type="submission" date="2020-11" db="EMBL/GenBank/DDBJ databases">
        <authorList>
            <consortium name="DOE Joint Genome Institute"/>
            <person name="Ahrendt S."/>
            <person name="Riley R."/>
            <person name="Andreopoulos W."/>
            <person name="Labutti K."/>
            <person name="Pangilinan J."/>
            <person name="Ruiz-Duenas F.J."/>
            <person name="Barrasa J.M."/>
            <person name="Sanchez-Garcia M."/>
            <person name="Camarero S."/>
            <person name="Miyauchi S."/>
            <person name="Serrano A."/>
            <person name="Linde D."/>
            <person name="Babiker R."/>
            <person name="Drula E."/>
            <person name="Ayuso-Fernandez I."/>
            <person name="Pacheco R."/>
            <person name="Padilla G."/>
            <person name="Ferreira P."/>
            <person name="Barriuso J."/>
            <person name="Kellner H."/>
            <person name="Castanera R."/>
            <person name="Alfaro M."/>
            <person name="Ramirez L."/>
            <person name="Pisabarro A.G."/>
            <person name="Kuo A."/>
            <person name="Tritt A."/>
            <person name="Lipzen A."/>
            <person name="He G."/>
            <person name="Yan M."/>
            <person name="Ng V."/>
            <person name="Cullen D."/>
            <person name="Martin F."/>
            <person name="Rosso M.-N."/>
            <person name="Henrissat B."/>
            <person name="Hibbett D."/>
            <person name="Martinez A.T."/>
            <person name="Grigoriev I.V."/>
        </authorList>
    </citation>
    <scope>NUCLEOTIDE SEQUENCE</scope>
    <source>
        <strain evidence="2">ATCC 90797</strain>
    </source>
</reference>
<dbReference type="Proteomes" id="UP000807025">
    <property type="component" value="Unassembled WGS sequence"/>
</dbReference>
<dbReference type="AlphaFoldDB" id="A0A9P5ZUB4"/>
<evidence type="ECO:0000313" key="3">
    <source>
        <dbReference type="Proteomes" id="UP000807025"/>
    </source>
</evidence>
<dbReference type="EMBL" id="MU154610">
    <property type="protein sequence ID" value="KAF9491911.1"/>
    <property type="molecule type" value="Genomic_DNA"/>
</dbReference>
<protein>
    <submittedName>
        <fullName evidence="2">Uncharacterized protein</fullName>
    </submittedName>
</protein>
<feature type="compositionally biased region" description="Basic residues" evidence="1">
    <location>
        <begin position="148"/>
        <end position="157"/>
    </location>
</feature>
<gene>
    <name evidence="2" type="ORF">BDN71DRAFT_1452220</name>
</gene>
<evidence type="ECO:0000256" key="1">
    <source>
        <dbReference type="SAM" id="MobiDB-lite"/>
    </source>
</evidence>
<evidence type="ECO:0000313" key="2">
    <source>
        <dbReference type="EMBL" id="KAF9491911.1"/>
    </source>
</evidence>
<feature type="compositionally biased region" description="Basic and acidic residues" evidence="1">
    <location>
        <begin position="17"/>
        <end position="28"/>
    </location>
</feature>
<keyword evidence="3" id="KW-1185">Reference proteome</keyword>
<organism evidence="2 3">
    <name type="scientific">Pleurotus eryngii</name>
    <name type="common">Boletus of the steppes</name>
    <dbReference type="NCBI Taxonomy" id="5323"/>
    <lineage>
        <taxon>Eukaryota</taxon>
        <taxon>Fungi</taxon>
        <taxon>Dikarya</taxon>
        <taxon>Basidiomycota</taxon>
        <taxon>Agaricomycotina</taxon>
        <taxon>Agaricomycetes</taxon>
        <taxon>Agaricomycetidae</taxon>
        <taxon>Agaricales</taxon>
        <taxon>Pleurotineae</taxon>
        <taxon>Pleurotaceae</taxon>
        <taxon>Pleurotus</taxon>
    </lineage>
</organism>
<comment type="caution">
    <text evidence="2">The sequence shown here is derived from an EMBL/GenBank/DDBJ whole genome shotgun (WGS) entry which is preliminary data.</text>
</comment>
<sequence length="208" mass="21928">MAVDPSVLDDSTAVNGDGDRAAETKEGQSGEVELVANEEGKSKKRKRSKADQNPVPADDGTAGDPEKKGKAKDTSLVNTQAEGEKAEKKSKKGKAVAEVPSEAVQANVAALDPETHEAKASIDSKKKRKRSHVDEVDAPHTEPSPKEKKSKKSKKTSKRSDDPQSEAAILGDSNAIPDSKSVSGGDMKVKKDKKSKKDKKAETAASAA</sequence>
<feature type="compositionally biased region" description="Basic and acidic residues" evidence="1">
    <location>
        <begin position="64"/>
        <end position="73"/>
    </location>
</feature>
<feature type="compositionally biased region" description="Basic and acidic residues" evidence="1">
    <location>
        <begin position="132"/>
        <end position="147"/>
    </location>
</feature>
<feature type="region of interest" description="Disordered" evidence="1">
    <location>
        <begin position="1"/>
        <end position="208"/>
    </location>
</feature>